<reference evidence="1" key="1">
    <citation type="journal article" date="2019" name="bioRxiv">
        <title>The Genome of the Zebra Mussel, Dreissena polymorpha: A Resource for Invasive Species Research.</title>
        <authorList>
            <person name="McCartney M.A."/>
            <person name="Auch B."/>
            <person name="Kono T."/>
            <person name="Mallez S."/>
            <person name="Zhang Y."/>
            <person name="Obille A."/>
            <person name="Becker A."/>
            <person name="Abrahante J.E."/>
            <person name="Garbe J."/>
            <person name="Badalamenti J.P."/>
            <person name="Herman A."/>
            <person name="Mangelson H."/>
            <person name="Liachko I."/>
            <person name="Sullivan S."/>
            <person name="Sone E.D."/>
            <person name="Koren S."/>
            <person name="Silverstein K.A.T."/>
            <person name="Beckman K.B."/>
            <person name="Gohl D.M."/>
        </authorList>
    </citation>
    <scope>NUCLEOTIDE SEQUENCE</scope>
    <source>
        <strain evidence="1">Duluth1</strain>
        <tissue evidence="1">Whole animal</tissue>
    </source>
</reference>
<evidence type="ECO:0000313" key="2">
    <source>
        <dbReference type="Proteomes" id="UP000828390"/>
    </source>
</evidence>
<organism evidence="1 2">
    <name type="scientific">Dreissena polymorpha</name>
    <name type="common">Zebra mussel</name>
    <name type="synonym">Mytilus polymorpha</name>
    <dbReference type="NCBI Taxonomy" id="45954"/>
    <lineage>
        <taxon>Eukaryota</taxon>
        <taxon>Metazoa</taxon>
        <taxon>Spiralia</taxon>
        <taxon>Lophotrochozoa</taxon>
        <taxon>Mollusca</taxon>
        <taxon>Bivalvia</taxon>
        <taxon>Autobranchia</taxon>
        <taxon>Heteroconchia</taxon>
        <taxon>Euheterodonta</taxon>
        <taxon>Imparidentia</taxon>
        <taxon>Neoheterodontei</taxon>
        <taxon>Myida</taxon>
        <taxon>Dreissenoidea</taxon>
        <taxon>Dreissenidae</taxon>
        <taxon>Dreissena</taxon>
    </lineage>
</organism>
<accession>A0A9D4EVV6</accession>
<gene>
    <name evidence="1" type="ORF">DPMN_165726</name>
</gene>
<comment type="caution">
    <text evidence="1">The sequence shown here is derived from an EMBL/GenBank/DDBJ whole genome shotgun (WGS) entry which is preliminary data.</text>
</comment>
<dbReference type="Proteomes" id="UP000828390">
    <property type="component" value="Unassembled WGS sequence"/>
</dbReference>
<name>A0A9D4EVV6_DREPO</name>
<evidence type="ECO:0000313" key="1">
    <source>
        <dbReference type="EMBL" id="KAH3787600.1"/>
    </source>
</evidence>
<proteinExistence type="predicted"/>
<dbReference type="EMBL" id="JAIWYP010000008">
    <property type="protein sequence ID" value="KAH3787600.1"/>
    <property type="molecule type" value="Genomic_DNA"/>
</dbReference>
<protein>
    <submittedName>
        <fullName evidence="1">Uncharacterized protein</fullName>
    </submittedName>
</protein>
<dbReference type="AlphaFoldDB" id="A0A9D4EVV6"/>
<reference evidence="1" key="2">
    <citation type="submission" date="2020-11" db="EMBL/GenBank/DDBJ databases">
        <authorList>
            <person name="McCartney M.A."/>
            <person name="Auch B."/>
            <person name="Kono T."/>
            <person name="Mallez S."/>
            <person name="Becker A."/>
            <person name="Gohl D.M."/>
            <person name="Silverstein K.A.T."/>
            <person name="Koren S."/>
            <person name="Bechman K.B."/>
            <person name="Herman A."/>
            <person name="Abrahante J.E."/>
            <person name="Garbe J."/>
        </authorList>
    </citation>
    <scope>NUCLEOTIDE SEQUENCE</scope>
    <source>
        <strain evidence="1">Duluth1</strain>
        <tissue evidence="1">Whole animal</tissue>
    </source>
</reference>
<keyword evidence="2" id="KW-1185">Reference proteome</keyword>
<sequence length="56" mass="6364">MSEPRSHYPRPSEVLWVDASRRTLNPDVSEVDIRIGVDASPVKIVCHSPSRINHTR</sequence>